<evidence type="ECO:0000313" key="2">
    <source>
        <dbReference type="Proteomes" id="UP000281975"/>
    </source>
</evidence>
<proteinExistence type="predicted"/>
<keyword evidence="2" id="KW-1185">Reference proteome</keyword>
<protein>
    <submittedName>
        <fullName evidence="1">Lipopolysaccharide kinase (Kdo/WaaP) family protein</fullName>
    </submittedName>
</protein>
<dbReference type="OrthoDB" id="5405319at2"/>
<dbReference type="AlphaFoldDB" id="A0A420WT99"/>
<dbReference type="InterPro" id="IPR027023">
    <property type="entry name" value="Put_LipoPS_kinase_InaA"/>
</dbReference>
<dbReference type="Proteomes" id="UP000281975">
    <property type="component" value="Unassembled WGS sequence"/>
</dbReference>
<organism evidence="1 2">
    <name type="scientific">Kushneria sinocarnis</name>
    <dbReference type="NCBI Taxonomy" id="595502"/>
    <lineage>
        <taxon>Bacteria</taxon>
        <taxon>Pseudomonadati</taxon>
        <taxon>Pseudomonadota</taxon>
        <taxon>Gammaproteobacteria</taxon>
        <taxon>Oceanospirillales</taxon>
        <taxon>Halomonadaceae</taxon>
        <taxon>Kushneria</taxon>
    </lineage>
</organism>
<dbReference type="GO" id="GO:0016301">
    <property type="term" value="F:kinase activity"/>
    <property type="evidence" value="ECO:0007669"/>
    <property type="project" value="UniProtKB-KW"/>
</dbReference>
<dbReference type="Pfam" id="PF06293">
    <property type="entry name" value="Kdo"/>
    <property type="match status" value="1"/>
</dbReference>
<dbReference type="PIRSF" id="PIRSF026326">
    <property type="entry name" value="InaA"/>
    <property type="match status" value="1"/>
</dbReference>
<gene>
    <name evidence="1" type="ORF">C7446_2915</name>
</gene>
<dbReference type="RefSeq" id="WP_121173821.1">
    <property type="nucleotide sequence ID" value="NZ_RBIN01000009.1"/>
</dbReference>
<evidence type="ECO:0000313" key="1">
    <source>
        <dbReference type="EMBL" id="RKQ96323.1"/>
    </source>
</evidence>
<dbReference type="InterPro" id="IPR011009">
    <property type="entry name" value="Kinase-like_dom_sf"/>
</dbReference>
<sequence>MKKFVAPQYHPLLKQHGLDDFEALWALDLTPVDAPNLERGGHSEVVVLTLETSGAPQRFFLKRQTNHLGRSLHRPLGEPTFAREMRNIRTFERLEIPALSAAWYGEHHRNGDWRAILMTPALDEYRDMMQWHQQWASLPLATRDAVIDSCASLLRRLHQRRWRHGSLYAKHVFLRPEQSRPEAPEARFIDLEKSRPLINGRRERLRDLELFGRRLSQWDDETWRRFLARYLASSSDSRIVGNWLQRLLPKLR</sequence>
<dbReference type="SUPFAM" id="SSF56112">
    <property type="entry name" value="Protein kinase-like (PK-like)"/>
    <property type="match status" value="1"/>
</dbReference>
<name>A0A420WT99_9GAMM</name>
<keyword evidence="1" id="KW-0418">Kinase</keyword>
<keyword evidence="1" id="KW-0808">Transferase</keyword>
<comment type="caution">
    <text evidence="1">The sequence shown here is derived from an EMBL/GenBank/DDBJ whole genome shotgun (WGS) entry which is preliminary data.</text>
</comment>
<dbReference type="EMBL" id="RBIN01000009">
    <property type="protein sequence ID" value="RKQ96323.1"/>
    <property type="molecule type" value="Genomic_DNA"/>
</dbReference>
<accession>A0A420WT99</accession>
<reference evidence="1 2" key="1">
    <citation type="submission" date="2018-10" db="EMBL/GenBank/DDBJ databases">
        <title>Genomic Encyclopedia of Type Strains, Phase IV (KMG-IV): sequencing the most valuable type-strain genomes for metagenomic binning, comparative biology and taxonomic classification.</title>
        <authorList>
            <person name="Goeker M."/>
        </authorList>
    </citation>
    <scope>NUCLEOTIDE SEQUENCE [LARGE SCALE GENOMIC DNA]</scope>
    <source>
        <strain evidence="1 2">DSM 23229</strain>
    </source>
</reference>